<sequence>MAEVSRPWKPAVKLEPEETLASYVFNYSVVLTPTHVQKKRRVHSTNNMPGTMHIGRNQDKNMTLAVGLLRQYRLVDQVKLQEL</sequence>
<dbReference type="AlphaFoldDB" id="A0AAV0U8E8"/>
<dbReference type="EMBL" id="CANTFK010000914">
    <property type="protein sequence ID" value="CAI5733261.1"/>
    <property type="molecule type" value="Genomic_DNA"/>
</dbReference>
<organism evidence="1 2">
    <name type="scientific">Peronospora farinosa</name>
    <dbReference type="NCBI Taxonomy" id="134698"/>
    <lineage>
        <taxon>Eukaryota</taxon>
        <taxon>Sar</taxon>
        <taxon>Stramenopiles</taxon>
        <taxon>Oomycota</taxon>
        <taxon>Peronosporomycetes</taxon>
        <taxon>Peronosporales</taxon>
        <taxon>Peronosporaceae</taxon>
        <taxon>Peronospora</taxon>
    </lineage>
</organism>
<comment type="caution">
    <text evidence="1">The sequence shown here is derived from an EMBL/GenBank/DDBJ whole genome shotgun (WGS) entry which is preliminary data.</text>
</comment>
<proteinExistence type="predicted"/>
<dbReference type="Proteomes" id="UP001159659">
    <property type="component" value="Unassembled WGS sequence"/>
</dbReference>
<evidence type="ECO:0000313" key="1">
    <source>
        <dbReference type="EMBL" id="CAI5733261.1"/>
    </source>
</evidence>
<accession>A0AAV0U8E8</accession>
<protein>
    <submittedName>
        <fullName evidence="1">Uncharacterized protein</fullName>
    </submittedName>
</protein>
<gene>
    <name evidence="1" type="ORF">PFR002_LOCUS7135</name>
</gene>
<evidence type="ECO:0000313" key="2">
    <source>
        <dbReference type="Proteomes" id="UP001159659"/>
    </source>
</evidence>
<reference evidence="1" key="1">
    <citation type="submission" date="2022-12" db="EMBL/GenBank/DDBJ databases">
        <authorList>
            <person name="Webb A."/>
        </authorList>
    </citation>
    <scope>NUCLEOTIDE SEQUENCE</scope>
    <source>
        <strain evidence="1">Pf2</strain>
    </source>
</reference>
<name>A0AAV0U8E8_9STRA</name>